<protein>
    <recommendedName>
        <fullName evidence="3">DUF2185 domain-containing protein</fullName>
    </recommendedName>
</protein>
<evidence type="ECO:0008006" key="3">
    <source>
        <dbReference type="Google" id="ProtNLM"/>
    </source>
</evidence>
<organism evidence="1 2">
    <name type="scientific">Cellulophaga fucicola</name>
    <dbReference type="NCBI Taxonomy" id="76595"/>
    <lineage>
        <taxon>Bacteria</taxon>
        <taxon>Pseudomonadati</taxon>
        <taxon>Bacteroidota</taxon>
        <taxon>Flavobacteriia</taxon>
        <taxon>Flavobacteriales</taxon>
        <taxon>Flavobacteriaceae</taxon>
        <taxon>Cellulophaga</taxon>
    </lineage>
</organism>
<evidence type="ECO:0000313" key="1">
    <source>
        <dbReference type="EMBL" id="SFW14672.1"/>
    </source>
</evidence>
<dbReference type="OrthoDB" id="9793188at2"/>
<name>A0A1K1LV03_9FLAO</name>
<gene>
    <name evidence="1" type="ORF">SAMN05660313_00093</name>
</gene>
<reference evidence="2" key="1">
    <citation type="submission" date="2016-11" db="EMBL/GenBank/DDBJ databases">
        <authorList>
            <person name="Varghese N."/>
            <person name="Submissions S."/>
        </authorList>
    </citation>
    <scope>NUCLEOTIDE SEQUENCE [LARGE SCALE GENOMIC DNA]</scope>
    <source>
        <strain evidence="2">DSM 24786</strain>
    </source>
</reference>
<dbReference type="AlphaFoldDB" id="A0A1K1LV03"/>
<sequence length="108" mass="12383">MGIFNLFRKEKSDKDKTEFKFSDAENKAIFTCNHVTDLKSPILYASHDNDGDWQFLCGQDEHTEKNAKIISLKNAVELDTTLNQLFEMPIGVGAERTTVGEKWNPFRL</sequence>
<dbReference type="Proteomes" id="UP000183257">
    <property type="component" value="Unassembled WGS sequence"/>
</dbReference>
<dbReference type="STRING" id="76595.SAMN05660313_00093"/>
<dbReference type="EMBL" id="FPIY01000001">
    <property type="protein sequence ID" value="SFW14672.1"/>
    <property type="molecule type" value="Genomic_DNA"/>
</dbReference>
<proteinExistence type="predicted"/>
<dbReference type="RefSeq" id="WP_072301799.1">
    <property type="nucleotide sequence ID" value="NZ_FPIY01000001.1"/>
</dbReference>
<keyword evidence="2" id="KW-1185">Reference proteome</keyword>
<accession>A0A1K1LV03</accession>
<evidence type="ECO:0000313" key="2">
    <source>
        <dbReference type="Proteomes" id="UP000183257"/>
    </source>
</evidence>